<feature type="compositionally biased region" description="Low complexity" evidence="2">
    <location>
        <begin position="29"/>
        <end position="41"/>
    </location>
</feature>
<dbReference type="PANTHER" id="PTHR31662">
    <property type="entry name" value="BNAANNG10740D PROTEIN-RELATED"/>
    <property type="match status" value="1"/>
</dbReference>
<feature type="compositionally biased region" description="Basic residues" evidence="2">
    <location>
        <begin position="16"/>
        <end position="26"/>
    </location>
</feature>
<dbReference type="OrthoDB" id="1885109at2759"/>
<dbReference type="AlphaFoldDB" id="A0A8N4F065"/>
<sequence length="426" mass="46025">MATPTPTPTPTLRIKSAARKLPIKRKPSSDPNPTSTPTQDSLLLAPKPEADVPLSALPPDNGYDDEDDEDAEDDDESEYVLASSAAGVEGGPGGASAAGDLRSPPFKFHRIWSESDEIRFLQGLLGCWSQGMVFPRDLNLFYDRFSESMPQPYTRSQLSEKLRRLRKKFRIMSGRIARGQDPSRLAPHDRDLLHLCTRLWHPSYASSSPFSIPDAAAPGSGGNKRRRPNPRAPSGHARAEGPPTPQLPLPPPPPPPPPPSLPSQPAPPTPSPALLVQPALPLPRAPSRPSHASPPALPAQATPSPPPPPAPPAPSVDKRSYFDDANLVDVHPVLVKEEPFPTNDDVSGKEGPGHLVARTILDVFDGCLKELQATLAQQALIGSPDCALTSGSEESELLKRWREQRVAEMDVLARRLRLVLESAVKN</sequence>
<feature type="compositionally biased region" description="Pro residues" evidence="2">
    <location>
        <begin position="303"/>
        <end position="314"/>
    </location>
</feature>
<evidence type="ECO:0000256" key="1">
    <source>
        <dbReference type="ARBA" id="ARBA00010820"/>
    </source>
</evidence>
<dbReference type="PANTHER" id="PTHR31662:SF8">
    <property type="entry name" value="EXPRESSED PROTEIN"/>
    <property type="match status" value="1"/>
</dbReference>
<evidence type="ECO:0000256" key="2">
    <source>
        <dbReference type="SAM" id="MobiDB-lite"/>
    </source>
</evidence>
<feature type="compositionally biased region" description="Low complexity" evidence="2">
    <location>
        <begin position="287"/>
        <end position="302"/>
    </location>
</feature>
<dbReference type="RefSeq" id="XP_029121387.1">
    <property type="nucleotide sequence ID" value="XM_029265554.1"/>
</dbReference>
<reference evidence="5" key="1">
    <citation type="submission" date="2025-08" db="UniProtKB">
        <authorList>
            <consortium name="RefSeq"/>
        </authorList>
    </citation>
    <scope>IDENTIFICATION</scope>
</reference>
<dbReference type="InterPro" id="IPR053932">
    <property type="entry name" value="GeBP-like_DBD"/>
</dbReference>
<evidence type="ECO:0000313" key="5">
    <source>
        <dbReference type="RefSeq" id="XP_029121387.1"/>
    </source>
</evidence>
<dbReference type="GO" id="GO:0005634">
    <property type="term" value="C:nucleus"/>
    <property type="evidence" value="ECO:0007669"/>
    <property type="project" value="TreeGrafter"/>
</dbReference>
<dbReference type="GO" id="GO:0006355">
    <property type="term" value="P:regulation of DNA-templated transcription"/>
    <property type="evidence" value="ECO:0007669"/>
    <property type="project" value="InterPro"/>
</dbReference>
<dbReference type="Proteomes" id="UP000504607">
    <property type="component" value="Chromosome 7"/>
</dbReference>
<gene>
    <name evidence="5" type="primary">LOC105048531</name>
</gene>
<name>A0A8N4F065_ELAGV</name>
<keyword evidence="4" id="KW-1185">Reference proteome</keyword>
<feature type="compositionally biased region" description="Pro residues" evidence="2">
    <location>
        <begin position="242"/>
        <end position="271"/>
    </location>
</feature>
<evidence type="ECO:0000313" key="4">
    <source>
        <dbReference type="Proteomes" id="UP000504607"/>
    </source>
</evidence>
<protein>
    <submittedName>
        <fullName evidence="5">Undifferentiated embryonic cell transcription factor 1-like</fullName>
    </submittedName>
</protein>
<organism evidence="4 5">
    <name type="scientific">Elaeis guineensis var. tenera</name>
    <name type="common">Oil palm</name>
    <dbReference type="NCBI Taxonomy" id="51953"/>
    <lineage>
        <taxon>Eukaryota</taxon>
        <taxon>Viridiplantae</taxon>
        <taxon>Streptophyta</taxon>
        <taxon>Embryophyta</taxon>
        <taxon>Tracheophyta</taxon>
        <taxon>Spermatophyta</taxon>
        <taxon>Magnoliopsida</taxon>
        <taxon>Liliopsida</taxon>
        <taxon>Arecaceae</taxon>
        <taxon>Arecoideae</taxon>
        <taxon>Cocoseae</taxon>
        <taxon>Elaeidinae</taxon>
        <taxon>Elaeis</taxon>
    </lineage>
</organism>
<proteinExistence type="inferred from homology"/>
<feature type="compositionally biased region" description="Acidic residues" evidence="2">
    <location>
        <begin position="62"/>
        <end position="78"/>
    </location>
</feature>
<feature type="domain" description="Glabrous enhancer-binding protein-like DBD" evidence="3">
    <location>
        <begin position="108"/>
        <end position="201"/>
    </location>
</feature>
<feature type="region of interest" description="Disordered" evidence="2">
    <location>
        <begin position="1"/>
        <end position="100"/>
    </location>
</feature>
<dbReference type="Pfam" id="PF04504">
    <property type="entry name" value="GeBP-like_DBD"/>
    <property type="match status" value="1"/>
</dbReference>
<evidence type="ECO:0000259" key="3">
    <source>
        <dbReference type="Pfam" id="PF04504"/>
    </source>
</evidence>
<feature type="region of interest" description="Disordered" evidence="2">
    <location>
        <begin position="210"/>
        <end position="319"/>
    </location>
</feature>
<dbReference type="InterPro" id="IPR007592">
    <property type="entry name" value="GEBP"/>
</dbReference>
<comment type="similarity">
    <text evidence="1">Belongs to the GeBP family.</text>
</comment>
<accession>A0A8N4F065</accession>